<evidence type="ECO:0000256" key="2">
    <source>
        <dbReference type="SAM" id="Phobius"/>
    </source>
</evidence>
<keyword evidence="2" id="KW-0812">Transmembrane</keyword>
<dbReference type="Proteomes" id="UP001161389">
    <property type="component" value="Unassembled WGS sequence"/>
</dbReference>
<name>A0AA37SE57_9GAMM</name>
<reference evidence="4" key="2">
    <citation type="submission" date="2023-01" db="EMBL/GenBank/DDBJ databases">
        <title>Draft genome sequence of Litoribrevibacter albus strain NBRC 110071.</title>
        <authorList>
            <person name="Sun Q."/>
            <person name="Mori K."/>
        </authorList>
    </citation>
    <scope>NUCLEOTIDE SEQUENCE</scope>
    <source>
        <strain evidence="4">NBRC 110071</strain>
    </source>
</reference>
<dbReference type="Pfam" id="PF05099">
    <property type="entry name" value="TerB"/>
    <property type="match status" value="1"/>
</dbReference>
<organism evidence="4 5">
    <name type="scientific">Litoribrevibacter albus</name>
    <dbReference type="NCBI Taxonomy" id="1473156"/>
    <lineage>
        <taxon>Bacteria</taxon>
        <taxon>Pseudomonadati</taxon>
        <taxon>Pseudomonadota</taxon>
        <taxon>Gammaproteobacteria</taxon>
        <taxon>Oceanospirillales</taxon>
        <taxon>Oceanospirillaceae</taxon>
        <taxon>Litoribrevibacter</taxon>
    </lineage>
</organism>
<dbReference type="Gene3D" id="1.10.3680.10">
    <property type="entry name" value="TerB-like"/>
    <property type="match status" value="1"/>
</dbReference>
<gene>
    <name evidence="4" type="primary">djlA</name>
    <name evidence="4" type="ORF">GCM10007876_38750</name>
</gene>
<dbReference type="SUPFAM" id="SSF46565">
    <property type="entry name" value="Chaperone J-domain"/>
    <property type="match status" value="1"/>
</dbReference>
<evidence type="ECO:0000313" key="5">
    <source>
        <dbReference type="Proteomes" id="UP001161389"/>
    </source>
</evidence>
<dbReference type="InterPro" id="IPR029024">
    <property type="entry name" value="TerB-like"/>
</dbReference>
<keyword evidence="2" id="KW-1133">Transmembrane helix</keyword>
<comment type="caution">
    <text evidence="4">The sequence shown here is derived from an EMBL/GenBank/DDBJ whole genome shotgun (WGS) entry which is preliminary data.</text>
</comment>
<feature type="domain" description="J" evidence="3">
    <location>
        <begin position="202"/>
        <end position="267"/>
    </location>
</feature>
<evidence type="ECO:0000313" key="4">
    <source>
        <dbReference type="EMBL" id="GLQ33395.1"/>
    </source>
</evidence>
<dbReference type="PANTHER" id="PTHR24074">
    <property type="entry name" value="CO-CHAPERONE PROTEIN DJLA"/>
    <property type="match status" value="1"/>
</dbReference>
<dbReference type="NCBIfam" id="NF006948">
    <property type="entry name" value="PRK09430.1"/>
    <property type="match status" value="1"/>
</dbReference>
<reference evidence="4" key="1">
    <citation type="journal article" date="2014" name="Int. J. Syst. Evol. Microbiol.">
        <title>Complete genome sequence of Corynebacterium casei LMG S-19264T (=DSM 44701T), isolated from a smear-ripened cheese.</title>
        <authorList>
            <consortium name="US DOE Joint Genome Institute (JGI-PGF)"/>
            <person name="Walter F."/>
            <person name="Albersmeier A."/>
            <person name="Kalinowski J."/>
            <person name="Ruckert C."/>
        </authorList>
    </citation>
    <scope>NUCLEOTIDE SEQUENCE</scope>
    <source>
        <strain evidence="4">NBRC 110071</strain>
    </source>
</reference>
<dbReference type="Pfam" id="PF00226">
    <property type="entry name" value="DnaJ"/>
    <property type="match status" value="1"/>
</dbReference>
<dbReference type="Gene3D" id="1.10.287.110">
    <property type="entry name" value="DnaJ domain"/>
    <property type="match status" value="1"/>
</dbReference>
<dbReference type="InterPro" id="IPR036869">
    <property type="entry name" value="J_dom_sf"/>
</dbReference>
<evidence type="ECO:0000259" key="3">
    <source>
        <dbReference type="PROSITE" id="PS50076"/>
    </source>
</evidence>
<proteinExistence type="predicted"/>
<sequence>MAKWLALFVGGLIGNTINTAALVLLALAGYLFGVWLERRSDPLLRHRKYLSKDQEAFQHLLHYSTFMMMGYLAKADGRVSEQEIAAAEQVFDSFQLDANGRKDAIRLFNAGKHPQFQLDSILLPLASVSRRHRALMKVFLEIQARMVIADGGRGDQIRRRPFIMIAQRLGFSEQMASRILRRVSARAQARAASKQSVMTISDAYAMLEVREQCSAQELKRAYRKAMSEHHPDKLMSEGATEQMIQAATEQTQLIQEAYQIIQEARGR</sequence>
<feature type="transmembrane region" description="Helical" evidence="2">
    <location>
        <begin position="12"/>
        <end position="36"/>
    </location>
</feature>
<dbReference type="SMART" id="SM00271">
    <property type="entry name" value="DnaJ"/>
    <property type="match status" value="1"/>
</dbReference>
<dbReference type="AlphaFoldDB" id="A0AA37SE57"/>
<dbReference type="PROSITE" id="PS50076">
    <property type="entry name" value="DNAJ_2"/>
    <property type="match status" value="1"/>
</dbReference>
<dbReference type="InterPro" id="IPR007791">
    <property type="entry name" value="DjlA_N"/>
</dbReference>
<accession>A0AA37SE57</accession>
<dbReference type="EMBL" id="BSNM01000026">
    <property type="protein sequence ID" value="GLQ33395.1"/>
    <property type="molecule type" value="Genomic_DNA"/>
</dbReference>
<evidence type="ECO:0000256" key="1">
    <source>
        <dbReference type="ARBA" id="ARBA00023186"/>
    </source>
</evidence>
<dbReference type="InterPro" id="IPR050817">
    <property type="entry name" value="DjlA_DnaK_co-chaperone"/>
</dbReference>
<dbReference type="CDD" id="cd06257">
    <property type="entry name" value="DnaJ"/>
    <property type="match status" value="1"/>
</dbReference>
<keyword evidence="5" id="KW-1185">Reference proteome</keyword>
<dbReference type="InterPro" id="IPR001623">
    <property type="entry name" value="DnaJ_domain"/>
</dbReference>
<dbReference type="RefSeq" id="WP_284383814.1">
    <property type="nucleotide sequence ID" value="NZ_BSNM01000026.1"/>
</dbReference>
<dbReference type="CDD" id="cd07316">
    <property type="entry name" value="terB_like_DjlA"/>
    <property type="match status" value="1"/>
</dbReference>
<dbReference type="PRINTS" id="PR00625">
    <property type="entry name" value="JDOMAIN"/>
</dbReference>
<keyword evidence="2" id="KW-0472">Membrane</keyword>
<protein>
    <submittedName>
        <fullName evidence="4">Co-chaperone protein DjlA</fullName>
    </submittedName>
</protein>
<keyword evidence="1" id="KW-0143">Chaperone</keyword>